<evidence type="ECO:0000313" key="2">
    <source>
        <dbReference type="Proteomes" id="UP000596661"/>
    </source>
</evidence>
<dbReference type="EMBL" id="UZAU01000542">
    <property type="status" value="NOT_ANNOTATED_CDS"/>
    <property type="molecule type" value="Genomic_DNA"/>
</dbReference>
<dbReference type="Proteomes" id="UP000596661">
    <property type="component" value="Chromosome 5"/>
</dbReference>
<name>A0A803PM11_CANSA</name>
<reference evidence="1" key="2">
    <citation type="submission" date="2021-03" db="UniProtKB">
        <authorList>
            <consortium name="EnsemblPlants"/>
        </authorList>
    </citation>
    <scope>IDENTIFICATION</scope>
</reference>
<proteinExistence type="predicted"/>
<organism evidence="1 2">
    <name type="scientific">Cannabis sativa</name>
    <name type="common">Hemp</name>
    <name type="synonym">Marijuana</name>
    <dbReference type="NCBI Taxonomy" id="3483"/>
    <lineage>
        <taxon>Eukaryota</taxon>
        <taxon>Viridiplantae</taxon>
        <taxon>Streptophyta</taxon>
        <taxon>Embryophyta</taxon>
        <taxon>Tracheophyta</taxon>
        <taxon>Spermatophyta</taxon>
        <taxon>Magnoliopsida</taxon>
        <taxon>eudicotyledons</taxon>
        <taxon>Gunneridae</taxon>
        <taxon>Pentapetalae</taxon>
        <taxon>rosids</taxon>
        <taxon>fabids</taxon>
        <taxon>Rosales</taxon>
        <taxon>Cannabaceae</taxon>
        <taxon>Cannabis</taxon>
    </lineage>
</organism>
<accession>A0A803PM11</accession>
<reference evidence="1" key="1">
    <citation type="submission" date="2018-11" db="EMBL/GenBank/DDBJ databases">
        <authorList>
            <person name="Grassa J C."/>
        </authorList>
    </citation>
    <scope>NUCLEOTIDE SEQUENCE [LARGE SCALE GENOMIC DNA]</scope>
</reference>
<sequence length="82" mass="8985">MPASQPSITIAAVLRFKPHRSHKLPCAATAASSATVVVSLLRRLFLTFKNLYGGDLLPVFIAEAVMMMTLRKKERSCVARVV</sequence>
<dbReference type="AlphaFoldDB" id="A0A803PM11"/>
<dbReference type="EnsemblPlants" id="evm.model.05.1610">
    <property type="protein sequence ID" value="cds.evm.model.05.1610"/>
    <property type="gene ID" value="evm.TU.05.1610"/>
</dbReference>
<keyword evidence="2" id="KW-1185">Reference proteome</keyword>
<dbReference type="Gramene" id="evm.model.05.1610">
    <property type="protein sequence ID" value="cds.evm.model.05.1610"/>
    <property type="gene ID" value="evm.TU.05.1610"/>
</dbReference>
<evidence type="ECO:0000313" key="1">
    <source>
        <dbReference type="EnsemblPlants" id="cds.evm.model.05.1610"/>
    </source>
</evidence>
<protein>
    <submittedName>
        <fullName evidence="1">Uncharacterized protein</fullName>
    </submittedName>
</protein>